<evidence type="ECO:0000313" key="2">
    <source>
        <dbReference type="Proteomes" id="UP001244297"/>
    </source>
</evidence>
<sequence>MPVALTPLPPVRPHAAAPPSYLVGQDGEGHWVAVAAGGRAGGIFRTRQDAIRYACIETGCRPDDVRLAADPIAFRLT</sequence>
<protein>
    <submittedName>
        <fullName evidence="1">RAG2 PHD domain containing protein</fullName>
    </submittedName>
</protein>
<reference evidence="2" key="1">
    <citation type="journal article" date="2019" name="Int. J. Syst. Evol. Microbiol.">
        <title>The Global Catalogue of Microorganisms (GCM) 10K type strain sequencing project: providing services to taxonomists for standard genome sequencing and annotation.</title>
        <authorList>
            <consortium name="The Broad Institute Genomics Platform"/>
            <consortium name="The Broad Institute Genome Sequencing Center for Infectious Disease"/>
            <person name="Wu L."/>
            <person name="Ma J."/>
        </authorList>
    </citation>
    <scope>NUCLEOTIDE SEQUENCE [LARGE SCALE GENOMIC DNA]</scope>
    <source>
        <strain evidence="2">CECT 7806</strain>
    </source>
</reference>
<dbReference type="EMBL" id="JAUFPT010000058">
    <property type="protein sequence ID" value="MDN3572433.1"/>
    <property type="molecule type" value="Genomic_DNA"/>
</dbReference>
<dbReference type="Proteomes" id="UP001244297">
    <property type="component" value="Unassembled WGS sequence"/>
</dbReference>
<comment type="caution">
    <text evidence="1">The sequence shown here is derived from an EMBL/GenBank/DDBJ whole genome shotgun (WGS) entry which is preliminary data.</text>
</comment>
<evidence type="ECO:0000313" key="1">
    <source>
        <dbReference type="EMBL" id="MDN3572433.1"/>
    </source>
</evidence>
<gene>
    <name evidence="1" type="ORF">QWZ18_17600</name>
</gene>
<name>A0ABT8ARF7_9HYPH</name>
<keyword evidence="2" id="KW-1185">Reference proteome</keyword>
<organism evidence="1 2">
    <name type="scientific">Methylobacterium longum</name>
    <dbReference type="NCBI Taxonomy" id="767694"/>
    <lineage>
        <taxon>Bacteria</taxon>
        <taxon>Pseudomonadati</taxon>
        <taxon>Pseudomonadota</taxon>
        <taxon>Alphaproteobacteria</taxon>
        <taxon>Hyphomicrobiales</taxon>
        <taxon>Methylobacteriaceae</taxon>
        <taxon>Methylobacterium</taxon>
    </lineage>
</organism>
<proteinExistence type="predicted"/>
<accession>A0ABT8ARF7</accession>